<reference evidence="1" key="2">
    <citation type="submission" date="2020-09" db="EMBL/GenBank/DDBJ databases">
        <title>Novel species in genus Aeromicrobium.</title>
        <authorList>
            <person name="Zhang G."/>
        </authorList>
    </citation>
    <scope>NUCLEOTIDE SEQUENCE</scope>
    <source>
        <strain evidence="1">SSW1-57</strain>
    </source>
</reference>
<dbReference type="Proteomes" id="UP000659061">
    <property type="component" value="Unassembled WGS sequence"/>
</dbReference>
<gene>
    <name evidence="2" type="ORF">BJ975_001784</name>
    <name evidence="1" type="ORF">IDH50_12300</name>
</gene>
<accession>A0A8I0FZY8</accession>
<evidence type="ECO:0000313" key="4">
    <source>
        <dbReference type="Proteomes" id="UP000659061"/>
    </source>
</evidence>
<dbReference type="EMBL" id="JACWMT010000002">
    <property type="protein sequence ID" value="MBD1271017.1"/>
    <property type="molecule type" value="Genomic_DNA"/>
</dbReference>
<sequence length="237" mass="24507">MGALVTAAFDAFFDDAAIFPPGDAPVDVAVKDHLARAGAGDGVHVGPLVCDVPRLPALLDAAVRPVRVSVVGTAEELAPALRALMGTPVEPVAAEVRGPIHLLPDLPVHQIAVEMPWGAGFRVPPGAVLKLRCGGAYVPTPEELGTAIVHCVEHGRPFKLTAGLHAAIAHDGAHGFVNVMAAVVAAHRGQDPVPLLTAAADDLDLESLGEARRLFRSVGTCSIDEPLGHLRALGLLR</sequence>
<proteinExistence type="predicted"/>
<protein>
    <submittedName>
        <fullName evidence="1">Uncharacterized protein</fullName>
    </submittedName>
</protein>
<dbReference type="AlphaFoldDB" id="A0A8I0FZY8"/>
<dbReference type="RefSeq" id="WP_179425082.1">
    <property type="nucleotide sequence ID" value="NZ_BAAAMP010000001.1"/>
</dbReference>
<evidence type="ECO:0000313" key="1">
    <source>
        <dbReference type="EMBL" id="MBD1271017.1"/>
    </source>
</evidence>
<name>A0A8I0FZY8_9ACTN</name>
<organism evidence="1 4">
    <name type="scientific">Aeromicrobium tamlense</name>
    <dbReference type="NCBI Taxonomy" id="375541"/>
    <lineage>
        <taxon>Bacteria</taxon>
        <taxon>Bacillati</taxon>
        <taxon>Actinomycetota</taxon>
        <taxon>Actinomycetes</taxon>
        <taxon>Propionibacteriales</taxon>
        <taxon>Nocardioidaceae</taxon>
        <taxon>Aeromicrobium</taxon>
    </lineage>
</organism>
<evidence type="ECO:0000313" key="3">
    <source>
        <dbReference type="Proteomes" id="UP000587211"/>
    </source>
</evidence>
<comment type="caution">
    <text evidence="1">The sequence shown here is derived from an EMBL/GenBank/DDBJ whole genome shotgun (WGS) entry which is preliminary data.</text>
</comment>
<keyword evidence="3" id="KW-1185">Reference proteome</keyword>
<dbReference type="EMBL" id="JACBZN010000001">
    <property type="protein sequence ID" value="NYI38409.1"/>
    <property type="molecule type" value="Genomic_DNA"/>
</dbReference>
<reference evidence="2 3" key="1">
    <citation type="submission" date="2020-07" db="EMBL/GenBank/DDBJ databases">
        <title>Sequencing the genomes of 1000 actinobacteria strains.</title>
        <authorList>
            <person name="Klenk H.-P."/>
        </authorList>
    </citation>
    <scope>NUCLEOTIDE SEQUENCE [LARGE SCALE GENOMIC DNA]</scope>
    <source>
        <strain evidence="2 3">DSM 19087</strain>
    </source>
</reference>
<dbReference type="Proteomes" id="UP000587211">
    <property type="component" value="Unassembled WGS sequence"/>
</dbReference>
<evidence type="ECO:0000313" key="2">
    <source>
        <dbReference type="EMBL" id="NYI38409.1"/>
    </source>
</evidence>